<evidence type="ECO:0000256" key="6">
    <source>
        <dbReference type="ARBA" id="ARBA00023136"/>
    </source>
</evidence>
<keyword evidence="5 8" id="KW-1133">Transmembrane helix</keyword>
<evidence type="ECO:0000256" key="7">
    <source>
        <dbReference type="SAM" id="MobiDB-lite"/>
    </source>
</evidence>
<dbReference type="Gene3D" id="1.20.1250.20">
    <property type="entry name" value="MFS general substrate transporter like domains"/>
    <property type="match status" value="2"/>
</dbReference>
<keyword evidence="6 8" id="KW-0472">Membrane</keyword>
<name>A0A366M727_9ACTN</name>
<comment type="subcellular location">
    <subcellularLocation>
        <location evidence="1">Cell membrane</location>
        <topology evidence="1">Multi-pass membrane protein</topology>
    </subcellularLocation>
</comment>
<feature type="transmembrane region" description="Helical" evidence="8">
    <location>
        <begin position="425"/>
        <end position="446"/>
    </location>
</feature>
<evidence type="ECO:0000313" key="10">
    <source>
        <dbReference type="EMBL" id="RBQ21349.1"/>
    </source>
</evidence>
<evidence type="ECO:0000256" key="4">
    <source>
        <dbReference type="ARBA" id="ARBA00022692"/>
    </source>
</evidence>
<keyword evidence="4 8" id="KW-0812">Transmembrane</keyword>
<feature type="transmembrane region" description="Helical" evidence="8">
    <location>
        <begin position="150"/>
        <end position="174"/>
    </location>
</feature>
<evidence type="ECO:0000313" key="11">
    <source>
        <dbReference type="Proteomes" id="UP000253303"/>
    </source>
</evidence>
<dbReference type="InterPro" id="IPR010290">
    <property type="entry name" value="TM_effector"/>
</dbReference>
<sequence length="462" mass="47959">MAATKPQRLSGRHRRGFSRSSGSGEPGGPGEPDGAAPPKGSDEAESEAGRRVTYGEVIAIPEFRALWYAQGLSLLGDQFAQVALAVLVYNRTQSALATAAVYALTYLPPILGGPLLAGLADRYARRAVMIWCDVMRAVLVALMAVPGMPFWALCGLVFCVVLLGAPFSAARAALLPEVLEDDRYVAGSALQNMTNQAVQMLGFAAGGAVIAGIGPYRALALDAATFLASALFLISGVRRRPGAARDASGGESMLATAVAGARLVFGERRLRTLVLFAWLCGFYILPEGIAVPYAATLAADPAKLPMVTGLLMAAMPAGTVLGAFWFGRFVQPATRLRVMGWLAMLTCAPLIVCALRPSLWVVLGLWVLSGVGGAYQLAANAAFVQSVPAERRGQAFGLVQSGLLAVQGLGILVGGFAAQQLGPELVVALAGVAGLATAAVLTVLWAEPRAEAVPRVRSGSTT</sequence>
<organism evidence="10 11">
    <name type="scientific">Spongiactinospora rosea</name>
    <dbReference type="NCBI Taxonomy" id="2248750"/>
    <lineage>
        <taxon>Bacteria</taxon>
        <taxon>Bacillati</taxon>
        <taxon>Actinomycetota</taxon>
        <taxon>Actinomycetes</taxon>
        <taxon>Streptosporangiales</taxon>
        <taxon>Streptosporangiaceae</taxon>
        <taxon>Spongiactinospora</taxon>
    </lineage>
</organism>
<dbReference type="EMBL" id="QMEY01000001">
    <property type="protein sequence ID" value="RBQ21349.1"/>
    <property type="molecule type" value="Genomic_DNA"/>
</dbReference>
<proteinExistence type="predicted"/>
<dbReference type="CDD" id="cd06173">
    <property type="entry name" value="MFS_MefA_like"/>
    <property type="match status" value="1"/>
</dbReference>
<dbReference type="Proteomes" id="UP000253303">
    <property type="component" value="Unassembled WGS sequence"/>
</dbReference>
<keyword evidence="2" id="KW-0813">Transport</keyword>
<reference evidence="10 11" key="1">
    <citation type="submission" date="2018-06" db="EMBL/GenBank/DDBJ databases">
        <title>Sphaerisporangium craniellae sp. nov., isolated from a marine sponge in the South China Sea.</title>
        <authorList>
            <person name="Li L."/>
        </authorList>
    </citation>
    <scope>NUCLEOTIDE SEQUENCE [LARGE SCALE GENOMIC DNA]</scope>
    <source>
        <strain evidence="10 11">LHW63015</strain>
    </source>
</reference>
<keyword evidence="11" id="KW-1185">Reference proteome</keyword>
<feature type="transmembrane region" description="Helical" evidence="8">
    <location>
        <begin position="395"/>
        <end position="419"/>
    </location>
</feature>
<feature type="transmembrane region" description="Helical" evidence="8">
    <location>
        <begin position="338"/>
        <end position="357"/>
    </location>
</feature>
<dbReference type="RefSeq" id="WP_113977769.1">
    <property type="nucleotide sequence ID" value="NZ_QMEY01000001.1"/>
</dbReference>
<feature type="domain" description="Major facilitator superfamily (MFS) profile" evidence="9">
    <location>
        <begin position="273"/>
        <end position="462"/>
    </location>
</feature>
<feature type="region of interest" description="Disordered" evidence="7">
    <location>
        <begin position="1"/>
        <end position="48"/>
    </location>
</feature>
<keyword evidence="3" id="KW-1003">Cell membrane</keyword>
<dbReference type="InterPro" id="IPR020846">
    <property type="entry name" value="MFS_dom"/>
</dbReference>
<feature type="transmembrane region" description="Helical" evidence="8">
    <location>
        <begin position="272"/>
        <end position="295"/>
    </location>
</feature>
<feature type="transmembrane region" description="Helical" evidence="8">
    <location>
        <begin position="219"/>
        <end position="237"/>
    </location>
</feature>
<gene>
    <name evidence="10" type="ORF">DP939_01090</name>
</gene>
<protein>
    <submittedName>
        <fullName evidence="10">MFS transporter</fullName>
    </submittedName>
</protein>
<evidence type="ECO:0000256" key="2">
    <source>
        <dbReference type="ARBA" id="ARBA00022448"/>
    </source>
</evidence>
<evidence type="ECO:0000256" key="1">
    <source>
        <dbReference type="ARBA" id="ARBA00004651"/>
    </source>
</evidence>
<evidence type="ECO:0000256" key="3">
    <source>
        <dbReference type="ARBA" id="ARBA00022475"/>
    </source>
</evidence>
<dbReference type="SUPFAM" id="SSF103473">
    <property type="entry name" value="MFS general substrate transporter"/>
    <property type="match status" value="1"/>
</dbReference>
<dbReference type="AlphaFoldDB" id="A0A366M727"/>
<dbReference type="GO" id="GO:0022857">
    <property type="term" value="F:transmembrane transporter activity"/>
    <property type="evidence" value="ECO:0007669"/>
    <property type="project" value="InterPro"/>
</dbReference>
<feature type="transmembrane region" description="Helical" evidence="8">
    <location>
        <begin position="95"/>
        <end position="120"/>
    </location>
</feature>
<comment type="caution">
    <text evidence="10">The sequence shown here is derived from an EMBL/GenBank/DDBJ whole genome shotgun (WGS) entry which is preliminary data.</text>
</comment>
<dbReference type="OrthoDB" id="3227279at2"/>
<feature type="transmembrane region" description="Helical" evidence="8">
    <location>
        <begin position="307"/>
        <end position="326"/>
    </location>
</feature>
<feature type="transmembrane region" description="Helical" evidence="8">
    <location>
        <begin position="195"/>
        <end position="213"/>
    </location>
</feature>
<dbReference type="Pfam" id="PF05977">
    <property type="entry name" value="MFS_3"/>
    <property type="match status" value="1"/>
</dbReference>
<dbReference type="GO" id="GO:0005886">
    <property type="term" value="C:plasma membrane"/>
    <property type="evidence" value="ECO:0007669"/>
    <property type="project" value="UniProtKB-SubCell"/>
</dbReference>
<accession>A0A366M727</accession>
<dbReference type="InterPro" id="IPR036259">
    <property type="entry name" value="MFS_trans_sf"/>
</dbReference>
<dbReference type="PROSITE" id="PS50850">
    <property type="entry name" value="MFS"/>
    <property type="match status" value="1"/>
</dbReference>
<evidence type="ECO:0000259" key="9">
    <source>
        <dbReference type="PROSITE" id="PS50850"/>
    </source>
</evidence>
<evidence type="ECO:0000256" key="5">
    <source>
        <dbReference type="ARBA" id="ARBA00022989"/>
    </source>
</evidence>
<dbReference type="PANTHER" id="PTHR23513:SF11">
    <property type="entry name" value="STAPHYLOFERRIN A TRANSPORTER"/>
    <property type="match status" value="1"/>
</dbReference>
<evidence type="ECO:0000256" key="8">
    <source>
        <dbReference type="SAM" id="Phobius"/>
    </source>
</evidence>
<dbReference type="PANTHER" id="PTHR23513">
    <property type="entry name" value="INTEGRAL MEMBRANE EFFLUX PROTEIN-RELATED"/>
    <property type="match status" value="1"/>
</dbReference>
<feature type="transmembrane region" description="Helical" evidence="8">
    <location>
        <begin position="363"/>
        <end position="383"/>
    </location>
</feature>
<dbReference type="PRINTS" id="PR01988">
    <property type="entry name" value="EXPORTERBACE"/>
</dbReference>
<dbReference type="InterPro" id="IPR022324">
    <property type="entry name" value="Bacilysin_exporter_BacE_put"/>
</dbReference>